<proteinExistence type="inferred from homology"/>
<dbReference type="InterPro" id="IPR008587">
    <property type="entry name" value="FPP_plant"/>
</dbReference>
<keyword evidence="6" id="KW-1185">Reference proteome</keyword>
<name>A0ABC8TCL7_9AQUA</name>
<dbReference type="EMBL" id="CAUOFW020004758">
    <property type="protein sequence ID" value="CAK9167123.1"/>
    <property type="molecule type" value="Genomic_DNA"/>
</dbReference>
<accession>A0ABC8TCL7</accession>
<gene>
    <name evidence="5" type="ORF">ILEXP_LOCUS36382</name>
</gene>
<evidence type="ECO:0000256" key="2">
    <source>
        <dbReference type="ARBA" id="ARBA00023054"/>
    </source>
</evidence>
<evidence type="ECO:0008006" key="7">
    <source>
        <dbReference type="Google" id="ProtNLM"/>
    </source>
</evidence>
<evidence type="ECO:0000313" key="6">
    <source>
        <dbReference type="Proteomes" id="UP001642360"/>
    </source>
</evidence>
<dbReference type="Proteomes" id="UP001642360">
    <property type="component" value="Unassembled WGS sequence"/>
</dbReference>
<evidence type="ECO:0000256" key="4">
    <source>
        <dbReference type="SAM" id="MobiDB-lite"/>
    </source>
</evidence>
<feature type="compositionally biased region" description="Basic and acidic residues" evidence="4">
    <location>
        <begin position="382"/>
        <end position="399"/>
    </location>
</feature>
<sequence length="929" mass="104895">MDHKTWLWNKRFTEKTTVAAEKLNLSLLGNEGDVSSALSERNTKDEYAKVQAKLTQEDFSGLGNAEAEAISLKQEQGKALQQIVSGQERIFHLDGALKECTQQLHFVREEQETRIHNAVMTTTSRESEKTRIVLEEKLTATGKRLARLGAENTELSKALLAKGNVTEYLNKQRAQAESELDAQMAGLESKEKENSSLKYEVRVLEKELEVQNEEREFTRRTADVSHKQHLESVKKIANLESECQRPRLVQKWLPGPAALAKMKIEVDKVHCADASASALMSELEHFRNGKQMGTSSYKTIGASDINLMDDFDVKEKLAVVSADEPCGNSHVASEDNAAPDGPLQNQVVEHSLEAAGESLDTESLNHPDASNSPHASGYISWKPRDKPSLMDSPDREAGEHTSSAKKSNQQIQSNLSKSIRKTIELIGGISLPSPDYRIKDTLTGKDGIFPSFENSETPTGYTARVFQWKTSELAAVLQQFVQTCNDLLNGKADLERFSKELTSALEWIVNHCFSLRDVSSMRDAIKKHFDWDESISESEAEGGMRSQLEELQPEARDESRRLKNELANTKSAKKDLEGRLQSETDKSESLTIRLQESEKTIGNLQKDVETMNQANAMIEQQKKNHKLKLREESRRLRNELEKMESAKKDLEGRLQSETDKSEALMIQLQESEKTIERLQKDVESMKQSKIMIEEQIGNHKMEKEDLDRQLTEARVELNEAQQKFSTLEMEMENKINYCEELESTSLDLQLQLESVTKRDIPKSDIEQEENQLQTDWEITEVSAKLAQCQETIHNLGKQLKALASPRDATLFDRFISVPIYTFTTTTTPSKNINERSSSLLNKLLAEDDFEGEDLMVSETKEVICDSNPPTFLVSNSNRIKTQENEAGGNSLVAVPIGKKGGGLMKNLLWKRKNVHNWKTPEAYSPRTYK</sequence>
<dbReference type="PANTHER" id="PTHR31580:SF22">
    <property type="entry name" value="FILAMENT-LIKE PLANT PROTEIN 7"/>
    <property type="match status" value="1"/>
</dbReference>
<feature type="coiled-coil region" evidence="3">
    <location>
        <begin position="173"/>
        <end position="221"/>
    </location>
</feature>
<reference evidence="5 6" key="1">
    <citation type="submission" date="2024-02" db="EMBL/GenBank/DDBJ databases">
        <authorList>
            <person name="Vignale AGUSTIN F."/>
            <person name="Sosa J E."/>
            <person name="Modenutti C."/>
        </authorList>
    </citation>
    <scope>NUCLEOTIDE SEQUENCE [LARGE SCALE GENOMIC DNA]</scope>
</reference>
<comment type="caution">
    <text evidence="5">The sequence shown here is derived from an EMBL/GenBank/DDBJ whole genome shotgun (WGS) entry which is preliminary data.</text>
</comment>
<dbReference type="PANTHER" id="PTHR31580">
    <property type="entry name" value="FILAMENT-LIKE PLANT PROTEIN 4"/>
    <property type="match status" value="1"/>
</dbReference>
<dbReference type="Pfam" id="PF05911">
    <property type="entry name" value="FPP"/>
    <property type="match status" value="3"/>
</dbReference>
<protein>
    <recommendedName>
        <fullName evidence="7">Filament-like plant protein 7</fullName>
    </recommendedName>
</protein>
<evidence type="ECO:0000256" key="3">
    <source>
        <dbReference type="SAM" id="Coils"/>
    </source>
</evidence>
<organism evidence="5 6">
    <name type="scientific">Ilex paraguariensis</name>
    <name type="common">yerba mate</name>
    <dbReference type="NCBI Taxonomy" id="185542"/>
    <lineage>
        <taxon>Eukaryota</taxon>
        <taxon>Viridiplantae</taxon>
        <taxon>Streptophyta</taxon>
        <taxon>Embryophyta</taxon>
        <taxon>Tracheophyta</taxon>
        <taxon>Spermatophyta</taxon>
        <taxon>Magnoliopsida</taxon>
        <taxon>eudicotyledons</taxon>
        <taxon>Gunneridae</taxon>
        <taxon>Pentapetalae</taxon>
        <taxon>asterids</taxon>
        <taxon>campanulids</taxon>
        <taxon>Aquifoliales</taxon>
        <taxon>Aquifoliaceae</taxon>
        <taxon>Ilex</taxon>
    </lineage>
</organism>
<feature type="compositionally biased region" description="Basic and acidic residues" evidence="4">
    <location>
        <begin position="553"/>
        <end position="564"/>
    </location>
</feature>
<dbReference type="SUPFAM" id="SSF57997">
    <property type="entry name" value="Tropomyosin"/>
    <property type="match status" value="1"/>
</dbReference>
<evidence type="ECO:0000313" key="5">
    <source>
        <dbReference type="EMBL" id="CAK9167123.1"/>
    </source>
</evidence>
<comment type="similarity">
    <text evidence="1">Belongs to the FPP family.</text>
</comment>
<evidence type="ECO:0000256" key="1">
    <source>
        <dbReference type="ARBA" id="ARBA00005921"/>
    </source>
</evidence>
<dbReference type="AlphaFoldDB" id="A0ABC8TCL7"/>
<feature type="compositionally biased region" description="Polar residues" evidence="4">
    <location>
        <begin position="400"/>
        <end position="413"/>
    </location>
</feature>
<feature type="region of interest" description="Disordered" evidence="4">
    <location>
        <begin position="536"/>
        <end position="590"/>
    </location>
</feature>
<keyword evidence="2 3" id="KW-0175">Coiled coil</keyword>
<feature type="compositionally biased region" description="Polar residues" evidence="4">
    <location>
        <begin position="361"/>
        <end position="374"/>
    </location>
</feature>
<feature type="compositionally biased region" description="Basic and acidic residues" evidence="4">
    <location>
        <begin position="572"/>
        <end position="588"/>
    </location>
</feature>
<feature type="region of interest" description="Disordered" evidence="4">
    <location>
        <begin position="359"/>
        <end position="413"/>
    </location>
</feature>